<keyword evidence="3 6" id="KW-0326">Glycosidase</keyword>
<evidence type="ECO:0000256" key="6">
    <source>
        <dbReference type="RuleBase" id="RU361187"/>
    </source>
</evidence>
<comment type="caution">
    <text evidence="8">The sequence shown here is derived from an EMBL/GenBank/DDBJ whole genome shotgun (WGS) entry which is preliminary data.</text>
</comment>
<dbReference type="Proteomes" id="UP001198200">
    <property type="component" value="Unassembled WGS sequence"/>
</dbReference>
<evidence type="ECO:0000256" key="3">
    <source>
        <dbReference type="ARBA" id="ARBA00023295"/>
    </source>
</evidence>
<dbReference type="Gene3D" id="2.115.10.20">
    <property type="entry name" value="Glycosyl hydrolase domain, family 43"/>
    <property type="match status" value="1"/>
</dbReference>
<dbReference type="InterPro" id="IPR051795">
    <property type="entry name" value="Glycosyl_Hydrlase_43"/>
</dbReference>
<dbReference type="SUPFAM" id="SSF75005">
    <property type="entry name" value="Arabinanase/levansucrase/invertase"/>
    <property type="match status" value="1"/>
</dbReference>
<evidence type="ECO:0000256" key="5">
    <source>
        <dbReference type="PIRSR" id="PIRSR606710-2"/>
    </source>
</evidence>
<name>A0AAE3JDH5_9FIRM</name>
<evidence type="ECO:0000256" key="2">
    <source>
        <dbReference type="ARBA" id="ARBA00022801"/>
    </source>
</evidence>
<accession>A0AAE3JDH5</accession>
<feature type="site" description="Important for catalytic activity, responsible for pKa modulation of the active site Glu and correct orientation of both the proton donor and substrate" evidence="5">
    <location>
        <position position="130"/>
    </location>
</feature>
<reference evidence="8 9" key="1">
    <citation type="submission" date="2021-10" db="EMBL/GenBank/DDBJ databases">
        <title>Anaerobic single-cell dispensing facilitates the cultivation of human gut bacteria.</title>
        <authorList>
            <person name="Afrizal A."/>
        </authorList>
    </citation>
    <scope>NUCLEOTIDE SEQUENCE [LARGE SCALE GENOMIC DNA]</scope>
    <source>
        <strain evidence="8 9">CLA-AA-H224</strain>
    </source>
</reference>
<dbReference type="GO" id="GO:0005975">
    <property type="term" value="P:carbohydrate metabolic process"/>
    <property type="evidence" value="ECO:0007669"/>
    <property type="project" value="InterPro"/>
</dbReference>
<dbReference type="InterPro" id="IPR013320">
    <property type="entry name" value="ConA-like_dom_sf"/>
</dbReference>
<evidence type="ECO:0000313" key="9">
    <source>
        <dbReference type="Proteomes" id="UP001198200"/>
    </source>
</evidence>
<dbReference type="Pfam" id="PF17851">
    <property type="entry name" value="GH43_C2"/>
    <property type="match status" value="1"/>
</dbReference>
<dbReference type="PANTHER" id="PTHR42812:SF15">
    <property type="entry name" value="HYDROLASE, PUTATIVE (AFU_ORTHOLOGUE AFUA_2G00930)-RELATED"/>
    <property type="match status" value="1"/>
</dbReference>
<evidence type="ECO:0000256" key="4">
    <source>
        <dbReference type="PIRSR" id="PIRSR606710-1"/>
    </source>
</evidence>
<keyword evidence="9" id="KW-1185">Reference proteome</keyword>
<dbReference type="PANTHER" id="PTHR42812">
    <property type="entry name" value="BETA-XYLOSIDASE"/>
    <property type="match status" value="1"/>
</dbReference>
<dbReference type="Pfam" id="PF04616">
    <property type="entry name" value="Glyco_hydro_43"/>
    <property type="match status" value="1"/>
</dbReference>
<protein>
    <submittedName>
        <fullName evidence="8">Glycoside hydrolase 43 family protein</fullName>
    </submittedName>
</protein>
<evidence type="ECO:0000259" key="7">
    <source>
        <dbReference type="Pfam" id="PF17851"/>
    </source>
</evidence>
<evidence type="ECO:0000256" key="1">
    <source>
        <dbReference type="ARBA" id="ARBA00009865"/>
    </source>
</evidence>
<evidence type="ECO:0000313" key="8">
    <source>
        <dbReference type="EMBL" id="MCC2221787.1"/>
    </source>
</evidence>
<dbReference type="Gene3D" id="2.60.120.200">
    <property type="match status" value="1"/>
</dbReference>
<dbReference type="AlphaFoldDB" id="A0AAE3JDH5"/>
<comment type="similarity">
    <text evidence="1 6">Belongs to the glycosyl hydrolase 43 family.</text>
</comment>
<keyword evidence="2 6" id="KW-0378">Hydrolase</keyword>
<dbReference type="InterPro" id="IPR023296">
    <property type="entry name" value="Glyco_hydro_beta-prop_sf"/>
</dbReference>
<gene>
    <name evidence="8" type="ORF">LKD48_09095</name>
</gene>
<dbReference type="GO" id="GO:0004553">
    <property type="term" value="F:hydrolase activity, hydrolyzing O-glycosyl compounds"/>
    <property type="evidence" value="ECO:0007669"/>
    <property type="project" value="InterPro"/>
</dbReference>
<feature type="active site" description="Proton acceptor" evidence="4">
    <location>
        <position position="20"/>
    </location>
</feature>
<feature type="active site" description="Proton donor" evidence="4">
    <location>
        <position position="183"/>
    </location>
</feature>
<dbReference type="InterPro" id="IPR006710">
    <property type="entry name" value="Glyco_hydro_43"/>
</dbReference>
<feature type="domain" description="Beta-xylosidase C-terminal Concanavalin A-like" evidence="7">
    <location>
        <begin position="320"/>
        <end position="513"/>
    </location>
</feature>
<dbReference type="CDD" id="cd09001">
    <property type="entry name" value="GH43_FsAxh1-like"/>
    <property type="match status" value="1"/>
</dbReference>
<dbReference type="RefSeq" id="WP_308731837.1">
    <property type="nucleotide sequence ID" value="NZ_JAJEQN010000021.1"/>
</dbReference>
<dbReference type="EMBL" id="JAJEQN010000021">
    <property type="protein sequence ID" value="MCC2221787.1"/>
    <property type="molecule type" value="Genomic_DNA"/>
</dbReference>
<sequence>MKTGKILVAKNPIIDSDFPDPDIIRVGNTYYMASTTMHFMPGCVILRSYDLVKWEILSHAYKRLDNTPRYYMEGNQNIYGQGMWAPTFRYHKGKYYIVFTSNDTHKSHLLTSSDPNGPWNHQTIEGWYHDSGLFFDDDDRVYIVHGQKTLYLTQLKADLSGPEENGLNRIVAQDKENADLGYEGSHMYKKDGNYYIFTCHMEKGKKKTEDCFVSDSLTGAFKGKCIIDDDMGYHGLGVAQGGMVYTPDGDWYAFMFQDRGALGRAPVLMPMHFEDGFPIIGENGKVPEVVTVLDTGYQYAAINGSDDFFYKPDENGQITLKNFWEFNHQQMDDFWSVTENPGHLRLHSAKLSPTLFQAYNTLTQRTVGPKCAAEVTLRFAHMKNGDVAGISTFIGNYGFTGVKKENDQFYLIMMGRPAKDTTVFGQFEYENPGIEYQRVPIIDTSVCLRAEADFTDKKDLASFFYKNREGWQKLGIDQPMYFKMDLFTGCRFGLFYYSTKQTGGFVDFSKFQFFEPKEEG</sequence>
<organism evidence="8 9">
    <name type="scientific">Anthropogastromicrobium aceti</name>
    <dbReference type="NCBI Taxonomy" id="2981768"/>
    <lineage>
        <taxon>Bacteria</taxon>
        <taxon>Bacillati</taxon>
        <taxon>Bacillota</taxon>
        <taxon>Clostridia</taxon>
        <taxon>Lachnospirales</taxon>
        <taxon>Lachnospiraceae</taxon>
        <taxon>Anthropogastromicrobium</taxon>
    </lineage>
</organism>
<dbReference type="SUPFAM" id="SSF49899">
    <property type="entry name" value="Concanavalin A-like lectins/glucanases"/>
    <property type="match status" value="1"/>
</dbReference>
<dbReference type="InterPro" id="IPR041542">
    <property type="entry name" value="GH43_C2"/>
</dbReference>
<proteinExistence type="inferred from homology"/>